<sequence>MCNCQQMARDWSETQGGKYPPSTHSPMCEDFKTIEFMRIEVDGSACIVPLEDADEVCNNIDVEFKTSLVSLTAEQFENLPESTGF</sequence>
<protein>
    <submittedName>
        <fullName evidence="2">Uncharacterized protein</fullName>
    </submittedName>
</protein>
<dbReference type="RefSeq" id="WP_136501782.1">
    <property type="nucleotide sequence ID" value="NZ_SSUX01000008.1"/>
</dbReference>
<gene>
    <name evidence="2" type="ORF">E8Q35_12280</name>
</gene>
<dbReference type="AlphaFoldDB" id="A0A4S5CH10"/>
<accession>A0A4S5CH10</accession>
<evidence type="ECO:0000313" key="3">
    <source>
        <dbReference type="Proteomes" id="UP000309618"/>
    </source>
</evidence>
<name>A0A4S5CH10_AERVE</name>
<evidence type="ECO:0000256" key="1">
    <source>
        <dbReference type="SAM" id="MobiDB-lite"/>
    </source>
</evidence>
<dbReference type="EMBL" id="SSUX01000008">
    <property type="protein sequence ID" value="THJ44960.1"/>
    <property type="molecule type" value="Genomic_DNA"/>
</dbReference>
<feature type="region of interest" description="Disordered" evidence="1">
    <location>
        <begin position="1"/>
        <end position="24"/>
    </location>
</feature>
<evidence type="ECO:0000313" key="2">
    <source>
        <dbReference type="EMBL" id="THJ44960.1"/>
    </source>
</evidence>
<organism evidence="2 3">
    <name type="scientific">Aeromonas veronii</name>
    <dbReference type="NCBI Taxonomy" id="654"/>
    <lineage>
        <taxon>Bacteria</taxon>
        <taxon>Pseudomonadati</taxon>
        <taxon>Pseudomonadota</taxon>
        <taxon>Gammaproteobacteria</taxon>
        <taxon>Aeromonadales</taxon>
        <taxon>Aeromonadaceae</taxon>
        <taxon>Aeromonas</taxon>
    </lineage>
</organism>
<dbReference type="Proteomes" id="UP000309618">
    <property type="component" value="Unassembled WGS sequence"/>
</dbReference>
<reference evidence="2 3" key="1">
    <citation type="submission" date="2019-04" db="EMBL/GenBank/DDBJ databases">
        <title>Comparative genomics of Aeromonas veronii strains pathogenic to fish.</title>
        <authorList>
            <person name="Cascarano M.C."/>
            <person name="Smyrli M."/>
            <person name="Katharios P."/>
        </authorList>
    </citation>
    <scope>NUCLEOTIDE SEQUENCE [LARGE SCALE GENOMIC DNA]</scope>
    <source>
        <strain evidence="2 3">XU1</strain>
    </source>
</reference>
<proteinExistence type="predicted"/>
<comment type="caution">
    <text evidence="2">The sequence shown here is derived from an EMBL/GenBank/DDBJ whole genome shotgun (WGS) entry which is preliminary data.</text>
</comment>